<feature type="domain" description="YspA cpYpsA-related SLOG" evidence="1">
    <location>
        <begin position="203"/>
        <end position="264"/>
    </location>
</feature>
<sequence>MSQDNARSVDSFADLKTLYAAITASPDFQRAFGDPIPLSIIEPGESPSEHDMPEPLAAQAECGAVIATIFDLFSGTRLEPLAAEIAWGFVNSFHFVASRLERREDALVDELRDMLRRPDLSEVFNSELEERQLLCQSTTEQREAIECMRDYAAHMYSAQSGWPWSPSRGTRASPASSATQIAVQDFLRARDLAARERYLPKGPIVVASGHADWHDWQPIWDRLDLVRKRVPHMTLVTTAQRKGFDAIVAAWAGDRGVPLVAYTLAGSGRKAPFLRNRKMVELKPVEAVLGEGSGIQANLYQVLRKAGIPIHAFRKADQAPLEAVGRPGAMRRRSAAA</sequence>
<reference evidence="2 3" key="1">
    <citation type="submission" date="2014-12" db="EMBL/GenBank/DDBJ databases">
        <title>Whole genome sequencing of Sphingobium xenophagum OW59.</title>
        <authorList>
            <person name="Ohta Y."/>
            <person name="Nishi S."/>
            <person name="Hatada Y."/>
        </authorList>
    </citation>
    <scope>NUCLEOTIDE SEQUENCE [LARGE SCALE GENOMIC DNA]</scope>
    <source>
        <strain evidence="2 3">OW59</strain>
    </source>
</reference>
<dbReference type="AlphaFoldDB" id="A0A401J7M3"/>
<dbReference type="Pfam" id="PF10686">
    <property type="entry name" value="YAcAr"/>
    <property type="match status" value="1"/>
</dbReference>
<keyword evidence="3" id="KW-1185">Reference proteome</keyword>
<gene>
    <name evidence="2" type="ORF">MBESOW_P3799</name>
</gene>
<organism evidence="2 3">
    <name type="scientific">Sphingobium xenophagum</name>
    <dbReference type="NCBI Taxonomy" id="121428"/>
    <lineage>
        <taxon>Bacteria</taxon>
        <taxon>Pseudomonadati</taxon>
        <taxon>Pseudomonadota</taxon>
        <taxon>Alphaproteobacteria</taxon>
        <taxon>Sphingomonadales</taxon>
        <taxon>Sphingomonadaceae</taxon>
        <taxon>Sphingobium</taxon>
    </lineage>
</organism>
<dbReference type="Proteomes" id="UP000290975">
    <property type="component" value="Unassembled WGS sequence"/>
</dbReference>
<dbReference type="InterPro" id="IPR019627">
    <property type="entry name" value="YAcAr"/>
</dbReference>
<dbReference type="EMBL" id="BBQY01000040">
    <property type="protein sequence ID" value="GBH32568.1"/>
    <property type="molecule type" value="Genomic_DNA"/>
</dbReference>
<proteinExistence type="predicted"/>
<comment type="caution">
    <text evidence="2">The sequence shown here is derived from an EMBL/GenBank/DDBJ whole genome shotgun (WGS) entry which is preliminary data.</text>
</comment>
<protein>
    <recommendedName>
        <fullName evidence="1">YspA cpYpsA-related SLOG domain-containing protein</fullName>
    </recommendedName>
</protein>
<accession>A0A401J7M3</accession>
<evidence type="ECO:0000259" key="1">
    <source>
        <dbReference type="Pfam" id="PF10686"/>
    </source>
</evidence>
<evidence type="ECO:0000313" key="2">
    <source>
        <dbReference type="EMBL" id="GBH32568.1"/>
    </source>
</evidence>
<dbReference type="RefSeq" id="WP_130754534.1">
    <property type="nucleotide sequence ID" value="NZ_BBQY01000040.1"/>
</dbReference>
<name>A0A401J7M3_SPHXE</name>
<evidence type="ECO:0000313" key="3">
    <source>
        <dbReference type="Proteomes" id="UP000290975"/>
    </source>
</evidence>